<keyword evidence="4" id="KW-0812">Transmembrane</keyword>
<evidence type="ECO:0000256" key="7">
    <source>
        <dbReference type="ARBA" id="ARBA00023237"/>
    </source>
</evidence>
<evidence type="ECO:0000256" key="3">
    <source>
        <dbReference type="ARBA" id="ARBA00022452"/>
    </source>
</evidence>
<dbReference type="GO" id="GO:0009279">
    <property type="term" value="C:cell outer membrane"/>
    <property type="evidence" value="ECO:0007669"/>
    <property type="project" value="UniProtKB-SubCell"/>
</dbReference>
<keyword evidence="10" id="KW-1185">Reference proteome</keyword>
<dbReference type="Gene3D" id="2.40.160.60">
    <property type="entry name" value="Outer membrane protein transport protein (OMPP1/FadL/TodX)"/>
    <property type="match status" value="1"/>
</dbReference>
<dbReference type="PANTHER" id="PTHR35093:SF8">
    <property type="entry name" value="OUTER MEMBRANE PROTEIN NMB0088-RELATED"/>
    <property type="match status" value="1"/>
</dbReference>
<evidence type="ECO:0000256" key="2">
    <source>
        <dbReference type="ARBA" id="ARBA00008163"/>
    </source>
</evidence>
<keyword evidence="6" id="KW-0472">Membrane</keyword>
<dbReference type="EMBL" id="CP036272">
    <property type="protein sequence ID" value="QDT62606.1"/>
    <property type="molecule type" value="Genomic_DNA"/>
</dbReference>
<evidence type="ECO:0000313" key="9">
    <source>
        <dbReference type="EMBL" id="QDT62606.1"/>
    </source>
</evidence>
<dbReference type="OrthoDB" id="247139at2"/>
<comment type="subcellular location">
    <subcellularLocation>
        <location evidence="1">Cell outer membrane</location>
        <topology evidence="1">Multi-pass membrane protein</topology>
    </subcellularLocation>
</comment>
<keyword evidence="5 8" id="KW-0732">Signal</keyword>
<evidence type="ECO:0000256" key="8">
    <source>
        <dbReference type="SAM" id="SignalP"/>
    </source>
</evidence>
<dbReference type="InterPro" id="IPR005017">
    <property type="entry name" value="OMPP1/FadL/TodX"/>
</dbReference>
<feature type="chain" id="PRO_5021700763" evidence="8">
    <location>
        <begin position="28"/>
        <end position="410"/>
    </location>
</feature>
<evidence type="ECO:0000256" key="1">
    <source>
        <dbReference type="ARBA" id="ARBA00004571"/>
    </source>
</evidence>
<feature type="signal peptide" evidence="8">
    <location>
        <begin position="1"/>
        <end position="27"/>
    </location>
</feature>
<name>A0A517T2M2_9BACT</name>
<gene>
    <name evidence="9" type="ORF">SV7mr_51560</name>
</gene>
<protein>
    <submittedName>
        <fullName evidence="9">Outer membrane protein transport protein (OMPP1/FadL/TodX)</fullName>
    </submittedName>
</protein>
<dbReference type="GO" id="GO:0015483">
    <property type="term" value="F:long-chain fatty acid transporting porin activity"/>
    <property type="evidence" value="ECO:0007669"/>
    <property type="project" value="TreeGrafter"/>
</dbReference>
<dbReference type="SUPFAM" id="SSF56935">
    <property type="entry name" value="Porins"/>
    <property type="match status" value="1"/>
</dbReference>
<evidence type="ECO:0000313" key="10">
    <source>
        <dbReference type="Proteomes" id="UP000315003"/>
    </source>
</evidence>
<sequence precursor="true">MFKPLSTILCLLGCLLLVGAHSTPVHAQGFGIELLNTAMPVSGGMAGTSIARPLDITSAINGNPAALRQHHGTKFSFSGTWIEPTFNVANAGNHPLFGVTPFPQNKSEAQGVAAGNIGWTRELGELGLPATLGVALVAGAGAGSDFRHVPESNGTYASILALDIISSAAVDVTDRLSAGASIILSNTTLAGPFVGSTGASYDYGLRGSLGVTYDVMPETTVGFYWKTKVGYTFNNLVNFGGGFQDVSLDRPETFGFGLADSSLMNGKLLLAIDATYLVYSETSLLRAFYEDQWGIQLGAQYSCTDRLRLRLGYAWAENAMRDIVPGSGGGVAPPGGAEHIQYVQSLFPAFNEHRISGGIGVRHVLPGVHFDMNAGGMFEDSQTFGDTTTSLASYWVGGGLTFEFCRGSMR</sequence>
<evidence type="ECO:0000256" key="5">
    <source>
        <dbReference type="ARBA" id="ARBA00022729"/>
    </source>
</evidence>
<dbReference type="Proteomes" id="UP000315003">
    <property type="component" value="Chromosome"/>
</dbReference>
<comment type="similarity">
    <text evidence="2">Belongs to the OmpP1/FadL family.</text>
</comment>
<dbReference type="PANTHER" id="PTHR35093">
    <property type="entry name" value="OUTER MEMBRANE PROTEIN NMB0088-RELATED"/>
    <property type="match status" value="1"/>
</dbReference>
<dbReference type="AlphaFoldDB" id="A0A517T2M2"/>
<accession>A0A517T2M2</accession>
<reference evidence="9 10" key="1">
    <citation type="submission" date="2019-02" db="EMBL/GenBank/DDBJ databases">
        <title>Deep-cultivation of Planctomycetes and their phenomic and genomic characterization uncovers novel biology.</title>
        <authorList>
            <person name="Wiegand S."/>
            <person name="Jogler M."/>
            <person name="Boedeker C."/>
            <person name="Pinto D."/>
            <person name="Vollmers J."/>
            <person name="Rivas-Marin E."/>
            <person name="Kohn T."/>
            <person name="Peeters S.H."/>
            <person name="Heuer A."/>
            <person name="Rast P."/>
            <person name="Oberbeckmann S."/>
            <person name="Bunk B."/>
            <person name="Jeske O."/>
            <person name="Meyerdierks A."/>
            <person name="Storesund J.E."/>
            <person name="Kallscheuer N."/>
            <person name="Luecker S."/>
            <person name="Lage O.M."/>
            <person name="Pohl T."/>
            <person name="Merkel B.J."/>
            <person name="Hornburger P."/>
            <person name="Mueller R.-W."/>
            <person name="Bruemmer F."/>
            <person name="Labrenz M."/>
            <person name="Spormann A.M."/>
            <person name="Op den Camp H."/>
            <person name="Overmann J."/>
            <person name="Amann R."/>
            <person name="Jetten M.S.M."/>
            <person name="Mascher T."/>
            <person name="Medema M.H."/>
            <person name="Devos D.P."/>
            <person name="Kaster A.-K."/>
            <person name="Ovreas L."/>
            <person name="Rohde M."/>
            <person name="Galperin M.Y."/>
            <person name="Jogler C."/>
        </authorList>
    </citation>
    <scope>NUCLEOTIDE SEQUENCE [LARGE SCALE GENOMIC DNA]</scope>
    <source>
        <strain evidence="9 10">SV_7m_r</strain>
    </source>
</reference>
<keyword evidence="3" id="KW-1134">Transmembrane beta strand</keyword>
<evidence type="ECO:0000256" key="6">
    <source>
        <dbReference type="ARBA" id="ARBA00023136"/>
    </source>
</evidence>
<organism evidence="9 10">
    <name type="scientific">Stieleria bergensis</name>
    <dbReference type="NCBI Taxonomy" id="2528025"/>
    <lineage>
        <taxon>Bacteria</taxon>
        <taxon>Pseudomonadati</taxon>
        <taxon>Planctomycetota</taxon>
        <taxon>Planctomycetia</taxon>
        <taxon>Pirellulales</taxon>
        <taxon>Pirellulaceae</taxon>
        <taxon>Stieleria</taxon>
    </lineage>
</organism>
<evidence type="ECO:0000256" key="4">
    <source>
        <dbReference type="ARBA" id="ARBA00022692"/>
    </source>
</evidence>
<keyword evidence="7" id="KW-0998">Cell outer membrane</keyword>
<proteinExistence type="inferred from homology"/>